<dbReference type="Gene3D" id="3.40.190.10">
    <property type="entry name" value="Periplasmic binding protein-like II"/>
    <property type="match status" value="2"/>
</dbReference>
<feature type="non-terminal residue" evidence="4">
    <location>
        <position position="1"/>
    </location>
</feature>
<feature type="non-terminal residue" evidence="4">
    <location>
        <position position="268"/>
    </location>
</feature>
<organism evidence="4 5">
    <name type="scientific">Nematostella vectensis</name>
    <name type="common">Starlet sea anemone</name>
    <dbReference type="NCBI Taxonomy" id="45351"/>
    <lineage>
        <taxon>Eukaryota</taxon>
        <taxon>Metazoa</taxon>
        <taxon>Cnidaria</taxon>
        <taxon>Anthozoa</taxon>
        <taxon>Hexacorallia</taxon>
        <taxon>Actiniaria</taxon>
        <taxon>Edwardsiidae</taxon>
        <taxon>Nematostella</taxon>
    </lineage>
</organism>
<evidence type="ECO:0000313" key="5">
    <source>
        <dbReference type="Proteomes" id="UP000001593"/>
    </source>
</evidence>
<dbReference type="Pfam" id="PF12849">
    <property type="entry name" value="PBP_like_2"/>
    <property type="match status" value="1"/>
</dbReference>
<protein>
    <recommendedName>
        <fullName evidence="3">PBP domain-containing protein</fullName>
    </recommendedName>
</protein>
<dbReference type="EMBL" id="DS480010">
    <property type="protein sequence ID" value="EDO25363.1"/>
    <property type="molecule type" value="Genomic_DNA"/>
</dbReference>
<keyword evidence="2" id="KW-1133">Transmembrane helix</keyword>
<dbReference type="InParanoid" id="A8DWP7"/>
<evidence type="ECO:0000256" key="2">
    <source>
        <dbReference type="SAM" id="Phobius"/>
    </source>
</evidence>
<gene>
    <name evidence="4" type="ORF">NEMVEDRAFT_v1g226060</name>
</gene>
<dbReference type="AlphaFoldDB" id="A8DWP7"/>
<dbReference type="PANTHER" id="PTHR30570:SF6">
    <property type="entry name" value="PHOSPHATE-BINDING PROTEIN PSTS"/>
    <property type="match status" value="1"/>
</dbReference>
<evidence type="ECO:0000256" key="1">
    <source>
        <dbReference type="ARBA" id="ARBA00022729"/>
    </source>
</evidence>
<reference evidence="4 5" key="1">
    <citation type="journal article" date="2007" name="Science">
        <title>Sea anemone genome reveals ancestral eumetazoan gene repertoire and genomic organization.</title>
        <authorList>
            <person name="Putnam N.H."/>
            <person name="Srivastava M."/>
            <person name="Hellsten U."/>
            <person name="Dirks B."/>
            <person name="Chapman J."/>
            <person name="Salamov A."/>
            <person name="Terry A."/>
            <person name="Shapiro H."/>
            <person name="Lindquist E."/>
            <person name="Kapitonov V.V."/>
            <person name="Jurka J."/>
            <person name="Genikhovich G."/>
            <person name="Grigoriev I.V."/>
            <person name="Lucas S.M."/>
            <person name="Steele R.E."/>
            <person name="Finnerty J.R."/>
            <person name="Technau U."/>
            <person name="Martindale M.Q."/>
            <person name="Rokhsar D.S."/>
        </authorList>
    </citation>
    <scope>NUCLEOTIDE SEQUENCE [LARGE SCALE GENOMIC DNA]</scope>
    <source>
        <strain evidence="5">CH2 X CH6</strain>
    </source>
</reference>
<keyword evidence="2" id="KW-0472">Membrane</keyword>
<evidence type="ECO:0000259" key="3">
    <source>
        <dbReference type="Pfam" id="PF12849"/>
    </source>
</evidence>
<accession>A8DWP7</accession>
<evidence type="ECO:0000313" key="4">
    <source>
        <dbReference type="EMBL" id="EDO25363.1"/>
    </source>
</evidence>
<keyword evidence="5" id="KW-1185">Reference proteome</keyword>
<keyword evidence="1" id="KW-0732">Signal</keyword>
<sequence length="268" mass="29037">VDAIFSSTRKCGAADDVATWGQVGVEGALADKSIQLFGRNSVSGTYGYFKEKALCKGDFKNNVNEQPGSASVVQSVSTSLNGLGYSGIGYKTSSVRALPIAKKEGDAFVDATSENAINGTYPLSRFLYVYINKKPGQALPPMEAEFLKMVMAKVGQEVVVKDGYIPLPAKVVEKQMADLGLTQIPMSIETRSKPQIDFNTPAQQRLRKVRALKDKMAASGIAFGGISVILAIVLIFFYLLYEVAPLFQSAHMQKWQENGQTLDAYTSP</sequence>
<dbReference type="HOGENOM" id="CLU_1040422_0_0_1"/>
<name>A8DWP7_NEMVE</name>
<keyword evidence="2" id="KW-0812">Transmembrane</keyword>
<dbReference type="InterPro" id="IPR050811">
    <property type="entry name" value="Phosphate_ABC_transporter"/>
</dbReference>
<feature type="transmembrane region" description="Helical" evidence="2">
    <location>
        <begin position="217"/>
        <end position="241"/>
    </location>
</feature>
<dbReference type="Proteomes" id="UP000001593">
    <property type="component" value="Unassembled WGS sequence"/>
</dbReference>
<proteinExistence type="predicted"/>
<feature type="domain" description="PBP" evidence="3">
    <location>
        <begin position="16"/>
        <end position="148"/>
    </location>
</feature>
<dbReference type="PANTHER" id="PTHR30570">
    <property type="entry name" value="PERIPLASMIC PHOSPHATE BINDING COMPONENT OF PHOSPHATE ABC TRANSPORTER"/>
    <property type="match status" value="1"/>
</dbReference>
<dbReference type="InterPro" id="IPR024370">
    <property type="entry name" value="PBP_domain"/>
</dbReference>
<dbReference type="SUPFAM" id="SSF53850">
    <property type="entry name" value="Periplasmic binding protein-like II"/>
    <property type="match status" value="1"/>
</dbReference>